<dbReference type="OrthoDB" id="9810135at2"/>
<accession>G7WD62</accession>
<sequence>MKLFIIGNGFDIGHGLPTGYWDFRTFLYLAHPEFLQSFEEHYDIYPGMSDKEKKKTLWSRFESNLANIDEDIIIDIGTSIELDLESGDVGIEDTLYSYFTDEYQYIEKLAVYLKQWVRSIRIRDCLPRTSLIDKSNRDLFLTFNYTAVLENVYGIAPGNIIHIHGSLRDYTLDPVLGHGNEERLQKIRDRITEAEKVFDEKVCSICRVVNDYYDRTFKDTNKYSVYLSCIAEKDISDITVIGHSLDGIDMPYFTLIDSYTGKKRMWTVYCYAMEEAPAKRQSLIDAGVDANRIVTISANDFYDLKDDEYARRCAFKLKHGF</sequence>
<dbReference type="Proteomes" id="UP000006346">
    <property type="component" value="Chromosome"/>
</dbReference>
<proteinExistence type="predicted"/>
<evidence type="ECO:0008006" key="3">
    <source>
        <dbReference type="Google" id="ProtNLM"/>
    </source>
</evidence>
<evidence type="ECO:0000313" key="1">
    <source>
        <dbReference type="EMBL" id="AET67547.1"/>
    </source>
</evidence>
<dbReference type="eggNOG" id="ENOG502ZARP">
    <property type="taxonomic scope" value="Bacteria"/>
</dbReference>
<gene>
    <name evidence="1" type="ordered locus">Desor_1922</name>
</gene>
<dbReference type="Pfam" id="PF14253">
    <property type="entry name" value="AbiH"/>
    <property type="match status" value="1"/>
</dbReference>
<reference evidence="1 2" key="2">
    <citation type="journal article" date="2012" name="J. Bacteriol.">
        <title>Complete genome sequences of Desulfosporosinus orientis DSM765T, Desulfosporosinus youngiae DSM17734T, Desulfosporosinus meridiei DSM13257T, and Desulfosporosinus acidiphilus DSM22704T.</title>
        <authorList>
            <person name="Pester M."/>
            <person name="Brambilla E."/>
            <person name="Alazard D."/>
            <person name="Rattei T."/>
            <person name="Weinmaier T."/>
            <person name="Han J."/>
            <person name="Lucas S."/>
            <person name="Lapidus A."/>
            <person name="Cheng J.F."/>
            <person name="Goodwin L."/>
            <person name="Pitluck S."/>
            <person name="Peters L."/>
            <person name="Ovchinnikova G."/>
            <person name="Teshima H."/>
            <person name="Detter J.C."/>
            <person name="Han C.S."/>
            <person name="Tapia R."/>
            <person name="Land M.L."/>
            <person name="Hauser L."/>
            <person name="Kyrpides N.C."/>
            <person name="Ivanova N.N."/>
            <person name="Pagani I."/>
            <person name="Huntmann M."/>
            <person name="Wei C.L."/>
            <person name="Davenport K.W."/>
            <person name="Daligault H."/>
            <person name="Chain P.S."/>
            <person name="Chen A."/>
            <person name="Mavromatis K."/>
            <person name="Markowitz V."/>
            <person name="Szeto E."/>
            <person name="Mikhailova N."/>
            <person name="Pati A."/>
            <person name="Wagner M."/>
            <person name="Woyke T."/>
            <person name="Ollivier B."/>
            <person name="Klenk H.P."/>
            <person name="Spring S."/>
            <person name="Loy A."/>
        </authorList>
    </citation>
    <scope>NUCLEOTIDE SEQUENCE [LARGE SCALE GENOMIC DNA]</scope>
    <source>
        <strain evidence="2">ATCC 19365 / DSM 765 / NCIMB 8382 / VKM B-1628</strain>
    </source>
</reference>
<evidence type="ECO:0000313" key="2">
    <source>
        <dbReference type="Proteomes" id="UP000006346"/>
    </source>
</evidence>
<name>G7WD62_DESOD</name>
<protein>
    <recommendedName>
        <fullName evidence="3">Bacteriophage abortive infection AbiH</fullName>
    </recommendedName>
</protein>
<dbReference type="RefSeq" id="WP_014184362.1">
    <property type="nucleotide sequence ID" value="NC_016584.1"/>
</dbReference>
<reference evidence="2" key="1">
    <citation type="submission" date="2011-11" db="EMBL/GenBank/DDBJ databases">
        <title>Complete sequence of Desulfosporosinus orientis DSM 765.</title>
        <authorList>
            <person name="Lucas S."/>
            <person name="Han J."/>
            <person name="Lapidus A."/>
            <person name="Cheng J.-F."/>
            <person name="Goodwin L."/>
            <person name="Pitluck S."/>
            <person name="Peters L."/>
            <person name="Ovchinnikova G."/>
            <person name="Teshima H."/>
            <person name="Detter J.C."/>
            <person name="Han C."/>
            <person name="Tapia R."/>
            <person name="Land M."/>
            <person name="Hauser L."/>
            <person name="Kyrpides N."/>
            <person name="Ivanova N."/>
            <person name="Pagani I."/>
            <person name="Pester M."/>
            <person name="Spring S."/>
            <person name="Ollivier B."/>
            <person name="Rattei T."/>
            <person name="Klenk H.-P."/>
            <person name="Wagner M."/>
            <person name="Loy A."/>
            <person name="Woyke T."/>
        </authorList>
    </citation>
    <scope>NUCLEOTIDE SEQUENCE [LARGE SCALE GENOMIC DNA]</scope>
    <source>
        <strain evidence="2">ATCC 19365 / DSM 765 / NCIMB 8382 / VKM B-1628</strain>
    </source>
</reference>
<dbReference type="HOGENOM" id="CLU_045940_0_0_9"/>
<dbReference type="KEGG" id="dor:Desor_1922"/>
<dbReference type="AlphaFoldDB" id="G7WD62"/>
<organism evidence="1 2">
    <name type="scientific">Desulfosporosinus orientis (strain ATCC 19365 / DSM 765 / NCIMB 8382 / VKM B-1628 / Singapore I)</name>
    <name type="common">Desulfotomaculum orientis</name>
    <dbReference type="NCBI Taxonomy" id="768706"/>
    <lineage>
        <taxon>Bacteria</taxon>
        <taxon>Bacillati</taxon>
        <taxon>Bacillota</taxon>
        <taxon>Clostridia</taxon>
        <taxon>Eubacteriales</taxon>
        <taxon>Desulfitobacteriaceae</taxon>
        <taxon>Desulfosporosinus</taxon>
    </lineage>
</organism>
<dbReference type="EMBL" id="CP003108">
    <property type="protein sequence ID" value="AET67547.1"/>
    <property type="molecule type" value="Genomic_DNA"/>
</dbReference>
<dbReference type="InterPro" id="IPR025935">
    <property type="entry name" value="AbiH"/>
</dbReference>
<dbReference type="PATRIC" id="fig|768706.3.peg.1933"/>
<keyword evidence="2" id="KW-1185">Reference proteome</keyword>